<keyword evidence="6" id="KW-0679">Respiratory chain</keyword>
<keyword evidence="12" id="KW-0520">NAD</keyword>
<evidence type="ECO:0000256" key="16">
    <source>
        <dbReference type="ARBA" id="ARBA00031027"/>
    </source>
</evidence>
<feature type="domain" description="NADH:quinone oxidoreductase/Mrp antiporter transmembrane" evidence="19">
    <location>
        <begin position="103"/>
        <end position="382"/>
    </location>
</feature>
<evidence type="ECO:0000256" key="5">
    <source>
        <dbReference type="ARBA" id="ARBA00022448"/>
    </source>
</evidence>
<dbReference type="GO" id="GO:0008137">
    <property type="term" value="F:NADH dehydrogenase (ubiquinone) activity"/>
    <property type="evidence" value="ECO:0007669"/>
    <property type="project" value="UniProtKB-EC"/>
</dbReference>
<keyword evidence="7 18" id="KW-0812">Transmembrane</keyword>
<gene>
    <name evidence="21" type="primary">ND5</name>
</gene>
<dbReference type="EC" id="7.1.1.2" evidence="3"/>
<geneLocation type="mitochondrion" evidence="21"/>
<dbReference type="GO" id="GO:0015990">
    <property type="term" value="P:electron transport coupled proton transport"/>
    <property type="evidence" value="ECO:0007669"/>
    <property type="project" value="TreeGrafter"/>
</dbReference>
<evidence type="ECO:0000256" key="14">
    <source>
        <dbReference type="ARBA" id="ARBA00023128"/>
    </source>
</evidence>
<feature type="domain" description="NADH dehydrogenase subunit 5 C-terminal" evidence="20">
    <location>
        <begin position="390"/>
        <end position="566"/>
    </location>
</feature>
<evidence type="ECO:0000256" key="4">
    <source>
        <dbReference type="ARBA" id="ARBA00021096"/>
    </source>
</evidence>
<dbReference type="CTD" id="4540"/>
<keyword evidence="10" id="KW-0249">Electron transport</keyword>
<dbReference type="Pfam" id="PF06455">
    <property type="entry name" value="NADH5_C"/>
    <property type="match status" value="1"/>
</dbReference>
<dbReference type="PRINTS" id="PR01435">
    <property type="entry name" value="NPOXDRDTASE5"/>
</dbReference>
<dbReference type="GO" id="GO:0042773">
    <property type="term" value="P:ATP synthesis coupled electron transport"/>
    <property type="evidence" value="ECO:0007669"/>
    <property type="project" value="InterPro"/>
</dbReference>
<keyword evidence="11 18" id="KW-1133">Transmembrane helix</keyword>
<dbReference type="GO" id="GO:0003954">
    <property type="term" value="F:NADH dehydrogenase activity"/>
    <property type="evidence" value="ECO:0007669"/>
    <property type="project" value="TreeGrafter"/>
</dbReference>
<evidence type="ECO:0000256" key="12">
    <source>
        <dbReference type="ARBA" id="ARBA00023027"/>
    </source>
</evidence>
<keyword evidence="15 18" id="KW-0472">Membrane</keyword>
<feature type="transmembrane region" description="Helical" evidence="18">
    <location>
        <begin position="47"/>
        <end position="73"/>
    </location>
</feature>
<evidence type="ECO:0000256" key="17">
    <source>
        <dbReference type="ARBA" id="ARBA00049551"/>
    </source>
</evidence>
<feature type="transmembrane region" description="Helical" evidence="18">
    <location>
        <begin position="374"/>
        <end position="400"/>
    </location>
</feature>
<dbReference type="Pfam" id="PF00361">
    <property type="entry name" value="Proton_antipo_M"/>
    <property type="match status" value="1"/>
</dbReference>
<dbReference type="InterPro" id="IPR010934">
    <property type="entry name" value="NADH_DH_su5_C"/>
</dbReference>
<evidence type="ECO:0000259" key="20">
    <source>
        <dbReference type="Pfam" id="PF06455"/>
    </source>
</evidence>
<reference evidence="21" key="1">
    <citation type="submission" date="2021-11" db="EMBL/GenBank/DDBJ databases">
        <authorList>
            <person name="Ge X.-Y."/>
            <person name="Peng L."/>
            <person name="Sun C.-H."/>
            <person name="Wang B.-X."/>
        </authorList>
    </citation>
    <scope>NUCLEOTIDE SEQUENCE</scope>
</reference>
<dbReference type="RefSeq" id="YP_010586622.1">
    <property type="nucleotide sequence ID" value="NC_069289.1"/>
</dbReference>
<feature type="transmembrane region" description="Helical" evidence="18">
    <location>
        <begin position="270"/>
        <end position="290"/>
    </location>
</feature>
<dbReference type="EMBL" id="OL678054">
    <property type="protein sequence ID" value="UZZ44436.1"/>
    <property type="molecule type" value="Genomic_DNA"/>
</dbReference>
<evidence type="ECO:0000256" key="7">
    <source>
        <dbReference type="ARBA" id="ARBA00022692"/>
    </source>
</evidence>
<evidence type="ECO:0000256" key="2">
    <source>
        <dbReference type="ARBA" id="ARBA00004448"/>
    </source>
</evidence>
<keyword evidence="14 21" id="KW-0496">Mitochondrion</keyword>
<accession>A0A9E8LPE7</accession>
<name>A0A9E8LPE7_9NEOP</name>
<evidence type="ECO:0000313" key="21">
    <source>
        <dbReference type="EMBL" id="UZZ44436.1"/>
    </source>
</evidence>
<protein>
    <recommendedName>
        <fullName evidence="4">NADH-ubiquinone oxidoreductase chain 5</fullName>
        <ecNumber evidence="3">7.1.1.2</ecNumber>
    </recommendedName>
    <alternativeName>
        <fullName evidence="16">NADH dehydrogenase subunit 5</fullName>
    </alternativeName>
</protein>
<evidence type="ECO:0000256" key="13">
    <source>
        <dbReference type="ARBA" id="ARBA00023075"/>
    </source>
</evidence>
<feature type="transmembrane region" description="Helical" evidence="18">
    <location>
        <begin position="452"/>
        <end position="475"/>
    </location>
</feature>
<proteinExistence type="predicted"/>
<keyword evidence="8" id="KW-0999">Mitochondrion inner membrane</keyword>
<dbReference type="AlphaFoldDB" id="A0A9E8LPE7"/>
<feature type="transmembrane region" description="Helical" evidence="18">
    <location>
        <begin position="420"/>
        <end position="440"/>
    </location>
</feature>
<feature type="transmembrane region" description="Helical" evidence="18">
    <location>
        <begin position="85"/>
        <end position="102"/>
    </location>
</feature>
<evidence type="ECO:0000256" key="8">
    <source>
        <dbReference type="ARBA" id="ARBA00022792"/>
    </source>
</evidence>
<keyword evidence="9" id="KW-1278">Translocase</keyword>
<feature type="transmembrane region" description="Helical" evidence="18">
    <location>
        <begin position="214"/>
        <end position="233"/>
    </location>
</feature>
<dbReference type="InterPro" id="IPR003945">
    <property type="entry name" value="NU5C-like"/>
</dbReference>
<reference evidence="21" key="2">
    <citation type="journal article" date="2022" name="Syst. Entomol.">
        <title>Massive gene rearrangements of mitochondrial genomes and implications for the phylogeny of Trichoptera (Insecta).</title>
        <authorList>
            <person name="Ge X."/>
            <person name="Peng L."/>
            <person name="Vogler A.P."/>
            <person name="Morse J.C."/>
            <person name="Yang L."/>
            <person name="Sun C."/>
            <person name="Wang B."/>
        </authorList>
    </citation>
    <scope>NUCLEOTIDE SEQUENCE</scope>
</reference>
<evidence type="ECO:0000256" key="18">
    <source>
        <dbReference type="SAM" id="Phobius"/>
    </source>
</evidence>
<evidence type="ECO:0000259" key="19">
    <source>
        <dbReference type="Pfam" id="PF00361"/>
    </source>
</evidence>
<evidence type="ECO:0000256" key="15">
    <source>
        <dbReference type="ARBA" id="ARBA00023136"/>
    </source>
</evidence>
<dbReference type="InterPro" id="IPR001750">
    <property type="entry name" value="ND/Mrp_TM"/>
</dbReference>
<organism evidence="21">
    <name type="scientific">Triaenodes qinglingensis</name>
    <dbReference type="NCBI Taxonomy" id="2904906"/>
    <lineage>
        <taxon>Eukaryota</taxon>
        <taxon>Metazoa</taxon>
        <taxon>Ecdysozoa</taxon>
        <taxon>Arthropoda</taxon>
        <taxon>Hexapoda</taxon>
        <taxon>Insecta</taxon>
        <taxon>Pterygota</taxon>
        <taxon>Neoptera</taxon>
        <taxon>Endopterygota</taxon>
        <taxon>Trichoptera</taxon>
        <taxon>Integripalpia</taxon>
        <taxon>Brevitentoria</taxon>
        <taxon>Leptoceroidea</taxon>
        <taxon>Leptoceridae</taxon>
        <taxon>Leptocerinae</taxon>
        <taxon>Triaenodini</taxon>
        <taxon>Triaenodes</taxon>
    </lineage>
</organism>
<feature type="transmembrane region" description="Helical" evidence="18">
    <location>
        <begin position="245"/>
        <end position="264"/>
    </location>
</feature>
<keyword evidence="13" id="KW-0830">Ubiquinone</keyword>
<evidence type="ECO:0000256" key="9">
    <source>
        <dbReference type="ARBA" id="ARBA00022967"/>
    </source>
</evidence>
<feature type="transmembrane region" description="Helical" evidence="18">
    <location>
        <begin position="148"/>
        <end position="168"/>
    </location>
</feature>
<evidence type="ECO:0000256" key="6">
    <source>
        <dbReference type="ARBA" id="ARBA00022660"/>
    </source>
</evidence>
<dbReference type="PANTHER" id="PTHR42829:SF2">
    <property type="entry name" value="NADH-UBIQUINONE OXIDOREDUCTASE CHAIN 5"/>
    <property type="match status" value="1"/>
</dbReference>
<feature type="transmembrane region" description="Helical" evidence="18">
    <location>
        <begin position="481"/>
        <end position="504"/>
    </location>
</feature>
<comment type="catalytic activity">
    <reaction evidence="17">
        <text>a ubiquinone + NADH + 5 H(+)(in) = a ubiquinol + NAD(+) + 4 H(+)(out)</text>
        <dbReference type="Rhea" id="RHEA:29091"/>
        <dbReference type="Rhea" id="RHEA-COMP:9565"/>
        <dbReference type="Rhea" id="RHEA-COMP:9566"/>
        <dbReference type="ChEBI" id="CHEBI:15378"/>
        <dbReference type="ChEBI" id="CHEBI:16389"/>
        <dbReference type="ChEBI" id="CHEBI:17976"/>
        <dbReference type="ChEBI" id="CHEBI:57540"/>
        <dbReference type="ChEBI" id="CHEBI:57945"/>
        <dbReference type="EC" id="7.1.1.2"/>
    </reaction>
</comment>
<dbReference type="PRINTS" id="PR01434">
    <property type="entry name" value="NADHDHGNASE5"/>
</dbReference>
<dbReference type="PANTHER" id="PTHR42829">
    <property type="entry name" value="NADH-UBIQUINONE OXIDOREDUCTASE CHAIN 5"/>
    <property type="match status" value="1"/>
</dbReference>
<feature type="transmembrane region" description="Helical" evidence="18">
    <location>
        <begin position="109"/>
        <end position="128"/>
    </location>
</feature>
<evidence type="ECO:0000256" key="3">
    <source>
        <dbReference type="ARBA" id="ARBA00012944"/>
    </source>
</evidence>
<sequence length="567" mass="66098">MLYLMLSFLLFLMSVFTLIFSLFLYLSKKVFFLEWSIFSINSMELIYLVLLDWLSTSFLMVVLFISSLVIFYSKSYMSLDINKDRFILMVFLFVLSMIFMIISPNLFSILLGWDGLGLVSFCLVIYFQNVKSNNSGVLTILSNRLGDGILLLLLAWMLNLSSLNFYLFYYNILEMDMFKLMGILLILISITKSAQIPFSAWLPAAMAAPTPVSALVHSSTLVTAGVYLLIRFYNLLYFSNSLKYLLLLGVVTMLMSGMSAFFEFDMKKIIALSTLSQLGLMVSTLGLGLVSLSMFHLMTHAFFKALLFLCAGSMIHSFYNFQDIRYLGGMMKYMPITFSCFMVSNLSLMGMFFMSGFYSKDLILEMMSVKSLNIFIYLIFYICVLLTLVYSIRLMFMGFLNYNNFFVLMSFHDEDKYMNVGMFGLMFMSIISGASLKWLLSYTIKFVYLKKIMKFMVLYFMFLGLVISIVMLLYYKVFKDTIFLFFFSNYMWFLSVITVFLLNYRVMSVGKMVVKFLDSGWSEYMVKLNLLMNFNILMELFLNFQKNMIKSFMLMFVMFIFFVYLVF</sequence>
<feature type="transmembrane region" description="Helical" evidence="18">
    <location>
        <begin position="6"/>
        <end position="26"/>
    </location>
</feature>
<evidence type="ECO:0000256" key="10">
    <source>
        <dbReference type="ARBA" id="ARBA00022982"/>
    </source>
</evidence>
<comment type="function">
    <text evidence="1">Core subunit of the mitochondrial membrane respiratory chain NADH dehydrogenase (Complex I) that is believed to belong to the minimal assembly required for catalysis. Complex I functions in the transfer of electrons from NADH to the respiratory chain. The immediate electron acceptor for the enzyme is believed to be ubiquinone.</text>
</comment>
<dbReference type="GO" id="GO:0005743">
    <property type="term" value="C:mitochondrial inner membrane"/>
    <property type="evidence" value="ECO:0007669"/>
    <property type="project" value="UniProtKB-SubCell"/>
</dbReference>
<comment type="subcellular location">
    <subcellularLocation>
        <location evidence="2">Mitochondrion inner membrane</location>
        <topology evidence="2">Multi-pass membrane protein</topology>
    </subcellularLocation>
</comment>
<feature type="transmembrane region" description="Helical" evidence="18">
    <location>
        <begin position="333"/>
        <end position="353"/>
    </location>
</feature>
<keyword evidence="5" id="KW-0813">Transport</keyword>
<evidence type="ECO:0000256" key="1">
    <source>
        <dbReference type="ARBA" id="ARBA00003257"/>
    </source>
</evidence>
<dbReference type="GeneID" id="77426801"/>
<feature type="transmembrane region" description="Helical" evidence="18">
    <location>
        <begin position="548"/>
        <end position="566"/>
    </location>
</feature>
<evidence type="ECO:0000256" key="11">
    <source>
        <dbReference type="ARBA" id="ARBA00022989"/>
    </source>
</evidence>
<feature type="transmembrane region" description="Helical" evidence="18">
    <location>
        <begin position="302"/>
        <end position="321"/>
    </location>
</feature>
<feature type="transmembrane region" description="Helical" evidence="18">
    <location>
        <begin position="180"/>
        <end position="202"/>
    </location>
</feature>